<keyword evidence="3 9" id="KW-0548">Nucleotidyltransferase</keyword>
<evidence type="ECO:0000256" key="4">
    <source>
        <dbReference type="ARBA" id="ARBA00022705"/>
    </source>
</evidence>
<comment type="similarity">
    <text evidence="9">Belongs to the DNA polymerase type-C family. DnaE2 subfamily.</text>
</comment>
<accession>A0A975U2P0</accession>
<feature type="domain" description="Polymerase/histidinol phosphatase N-terminal" evidence="11">
    <location>
        <begin position="10"/>
        <end position="77"/>
    </location>
</feature>
<keyword evidence="1 9" id="KW-0963">Cytoplasm</keyword>
<keyword evidence="5 9" id="KW-0227">DNA damage</keyword>
<dbReference type="Pfam" id="PF17657">
    <property type="entry name" value="DNA_pol3_finger"/>
    <property type="match status" value="1"/>
</dbReference>
<dbReference type="InterPro" id="IPR023073">
    <property type="entry name" value="DnaE2"/>
</dbReference>
<keyword evidence="2 9" id="KW-0808">Transferase</keyword>
<evidence type="ECO:0000256" key="9">
    <source>
        <dbReference type="HAMAP-Rule" id="MF_01902"/>
    </source>
</evidence>
<protein>
    <recommendedName>
        <fullName evidence="9">Error-prone DNA polymerase</fullName>
        <ecNumber evidence="9">2.7.7.7</ecNumber>
    </recommendedName>
</protein>
<dbReference type="InterPro" id="IPR029460">
    <property type="entry name" value="DNAPol_HHH"/>
</dbReference>
<dbReference type="GO" id="GO:0003887">
    <property type="term" value="F:DNA-directed DNA polymerase activity"/>
    <property type="evidence" value="ECO:0007669"/>
    <property type="project" value="UniProtKB-UniRule"/>
</dbReference>
<sequence>MVCVSEAAYAALQALSNFSFLEGASHPDELVLAAKALGLAALAITDVNSVAGLVRGHLAAKAQGLRFIPGATLRLADGTAFLCYPADRAAWGRLSRLLSRGKRAAPKGQCRIGRDDLLAHAEGQVLVALPPETPDAAFAARLAADRDALARVTALPLLLGAAVRQAGDDQRRLDTLADLAASLGTPLVALGDVRYHSPARRPLADVLTAIRLRCTVETLGLAAEANAERHLKSPAAMAALFARHPDALARTLEVAEVCRFSLDELRYEYPDEIVTPGMTAQQTLVERTWAGAAERWPGGVPAEVRARLEHELALIDQLNYAPYFLTVHEIVRFARSRGILCQGRGSAANSAVCYVLGITAVDPSKHDLLFERFVSAARDEPPDIDVDFEHERREEVIQWIYDRYGRHRAGLAATVIHWRQRLAIREVGRAMGLSEDITGRIADATWGPGRESSLAEQAAALGLDVADPRLALTLALAEELTGFPRHLSQHVGGFVITRGPLIELCPVANAAMEGRTTIEWDKDDLERLGMLKVDVLALGMLSCVRKAFDLIAAHHGKRYDLATVPPEDKAVYAMLSRADSLGVFQVESRAQMAMLPRLKPATFYDLVIQVAIVRPGPIQGDMVHPYLRRRNGEEPVSYPSAALEAVLGRTLGVPLFQEQAMKIAIVAAGFSAEEADRLRRAMATFRKVGIIGEFRDKMIAGMVERGYDRDFAERCFRQIEGFGTYGFPESHAASFALLVYVSAWIKCHYPAAFACALLNSQPMGFYAPAQIVRDAQNHGVIVRGVDVNASLWDCTLEPCGDSAGGVALRLGLRMVKGLAEHDARTLAAARAAGNGRPFESLEEVARRAGLGRAPLERLAEADAFASLGLSRRAALWQAQAIGEPPPLFAAADGDLFAEAAPALALATLGEEVVGDYAALALSLKAHPLTLLRRDLAALGCADTRALAAARPGARVRLAGLVLVRQRPGSAKGVVFVTLEDEHGQANLVVMPPVLARFRAAIVGARLMLADGIVERQDYGAAPIIHLRAKRVEDRSDLLATLHARGAEGRVWDRALARADEVKAPQREARSQPRGHPRDQARFDPKRFLPGSRDFR</sequence>
<evidence type="ECO:0000256" key="7">
    <source>
        <dbReference type="ARBA" id="ARBA00023204"/>
    </source>
</evidence>
<dbReference type="InterPro" id="IPR040982">
    <property type="entry name" value="DNA_pol3_finger"/>
</dbReference>
<keyword evidence="6 9" id="KW-0239">DNA-directed DNA polymerase</keyword>
<proteinExistence type="inferred from homology"/>
<evidence type="ECO:0000313" key="13">
    <source>
        <dbReference type="Proteomes" id="UP000694001"/>
    </source>
</evidence>
<dbReference type="PANTHER" id="PTHR32294:SF4">
    <property type="entry name" value="ERROR-PRONE DNA POLYMERASE"/>
    <property type="match status" value="1"/>
</dbReference>
<gene>
    <name evidence="9" type="primary">dnaE2</name>
    <name evidence="12" type="ORF">KO353_15020</name>
</gene>
<dbReference type="GO" id="GO:0005737">
    <property type="term" value="C:cytoplasm"/>
    <property type="evidence" value="ECO:0007669"/>
    <property type="project" value="UniProtKB-SubCell"/>
</dbReference>
<dbReference type="EC" id="2.7.7.7" evidence="9"/>
<dbReference type="Pfam" id="PF02811">
    <property type="entry name" value="PHP"/>
    <property type="match status" value="1"/>
</dbReference>
<dbReference type="Pfam" id="PF14579">
    <property type="entry name" value="HHH_6"/>
    <property type="match status" value="1"/>
</dbReference>
<dbReference type="PANTHER" id="PTHR32294">
    <property type="entry name" value="DNA POLYMERASE III SUBUNIT ALPHA"/>
    <property type="match status" value="1"/>
</dbReference>
<feature type="region of interest" description="Disordered" evidence="10">
    <location>
        <begin position="1060"/>
        <end position="1095"/>
    </location>
</feature>
<comment type="subcellular location">
    <subcellularLocation>
        <location evidence="9">Cytoplasm</location>
    </subcellularLocation>
</comment>
<evidence type="ECO:0000256" key="10">
    <source>
        <dbReference type="SAM" id="MobiDB-lite"/>
    </source>
</evidence>
<dbReference type="NCBIfam" id="NF004225">
    <property type="entry name" value="PRK05672.1"/>
    <property type="match status" value="1"/>
</dbReference>
<name>A0A975U2P0_9PROT</name>
<dbReference type="InterPro" id="IPR011708">
    <property type="entry name" value="DNA_pol3_alpha_NTPase_dom"/>
</dbReference>
<comment type="function">
    <text evidence="9">DNA polymerase involved in damage-induced mutagenesis and translesion synthesis (TLS). It is not the major replicative DNA polymerase.</text>
</comment>
<keyword evidence="4 9" id="KW-0235">DNA replication</keyword>
<evidence type="ECO:0000256" key="8">
    <source>
        <dbReference type="ARBA" id="ARBA00049244"/>
    </source>
</evidence>
<evidence type="ECO:0000256" key="2">
    <source>
        <dbReference type="ARBA" id="ARBA00022679"/>
    </source>
</evidence>
<dbReference type="Proteomes" id="UP000694001">
    <property type="component" value="Chromosome"/>
</dbReference>
<dbReference type="HAMAP" id="MF_01902">
    <property type="entry name" value="DNApol_error_prone"/>
    <property type="match status" value="1"/>
</dbReference>
<keyword evidence="7 9" id="KW-0234">DNA repair</keyword>
<dbReference type="CDD" id="cd04485">
    <property type="entry name" value="DnaE_OBF"/>
    <property type="match status" value="1"/>
</dbReference>
<dbReference type="CDD" id="cd07434">
    <property type="entry name" value="PHP_PolIIIA_DnaE2"/>
    <property type="match status" value="1"/>
</dbReference>
<dbReference type="GO" id="GO:0008408">
    <property type="term" value="F:3'-5' exonuclease activity"/>
    <property type="evidence" value="ECO:0007669"/>
    <property type="project" value="InterPro"/>
</dbReference>
<dbReference type="InterPro" id="IPR004013">
    <property type="entry name" value="PHP_dom"/>
</dbReference>
<dbReference type="SMART" id="SM00481">
    <property type="entry name" value="POLIIIAc"/>
    <property type="match status" value="1"/>
</dbReference>
<dbReference type="GO" id="GO:0006260">
    <property type="term" value="P:DNA replication"/>
    <property type="evidence" value="ECO:0007669"/>
    <property type="project" value="UniProtKB-KW"/>
</dbReference>
<dbReference type="InterPro" id="IPR004805">
    <property type="entry name" value="DnaE2/DnaE/PolC"/>
</dbReference>
<keyword evidence="13" id="KW-1185">Reference proteome</keyword>
<evidence type="ECO:0000256" key="3">
    <source>
        <dbReference type="ARBA" id="ARBA00022695"/>
    </source>
</evidence>
<evidence type="ECO:0000259" key="11">
    <source>
        <dbReference type="SMART" id="SM00481"/>
    </source>
</evidence>
<evidence type="ECO:0000256" key="1">
    <source>
        <dbReference type="ARBA" id="ARBA00022490"/>
    </source>
</evidence>
<evidence type="ECO:0000256" key="5">
    <source>
        <dbReference type="ARBA" id="ARBA00022763"/>
    </source>
</evidence>
<evidence type="ECO:0000256" key="6">
    <source>
        <dbReference type="ARBA" id="ARBA00022932"/>
    </source>
</evidence>
<dbReference type="GO" id="GO:0006281">
    <property type="term" value="P:DNA repair"/>
    <property type="evidence" value="ECO:0007669"/>
    <property type="project" value="UniProtKB-UniRule"/>
</dbReference>
<dbReference type="Pfam" id="PF07733">
    <property type="entry name" value="DNA_pol3_alpha"/>
    <property type="match status" value="1"/>
</dbReference>
<dbReference type="KEGG" id="elio:KO353_15020"/>
<dbReference type="AlphaFoldDB" id="A0A975U2P0"/>
<reference evidence="12" key="1">
    <citation type="submission" date="2021-06" db="EMBL/GenBank/DDBJ databases">
        <title>Elioraea tepida, sp. nov., a moderately thermophilic aerobic anoxygenic phototrophic bacterium isolated from an alkaline siliceous hot spring mat community in Yellowstone National Park, WY, USA.</title>
        <authorList>
            <person name="Saini M.K."/>
            <person name="Yoshida S."/>
            <person name="Sebastian A."/>
            <person name="Hirose S."/>
            <person name="Hara E."/>
            <person name="Tamaki H."/>
            <person name="Soulier N.T."/>
            <person name="Albert I."/>
            <person name="Hanada S."/>
            <person name="Bryant D.A."/>
            <person name="Tank M."/>
        </authorList>
    </citation>
    <scope>NUCLEOTIDE SEQUENCE</scope>
    <source>
        <strain evidence="12">MS-P2</strain>
    </source>
</reference>
<dbReference type="InterPro" id="IPR003141">
    <property type="entry name" value="Pol/His_phosphatase_N"/>
</dbReference>
<dbReference type="EMBL" id="CP076448">
    <property type="protein sequence ID" value="QXM24529.1"/>
    <property type="molecule type" value="Genomic_DNA"/>
</dbReference>
<comment type="catalytic activity">
    <reaction evidence="8 9">
        <text>DNA(n) + a 2'-deoxyribonucleoside 5'-triphosphate = DNA(n+1) + diphosphate</text>
        <dbReference type="Rhea" id="RHEA:22508"/>
        <dbReference type="Rhea" id="RHEA-COMP:17339"/>
        <dbReference type="Rhea" id="RHEA-COMP:17340"/>
        <dbReference type="ChEBI" id="CHEBI:33019"/>
        <dbReference type="ChEBI" id="CHEBI:61560"/>
        <dbReference type="ChEBI" id="CHEBI:173112"/>
        <dbReference type="EC" id="2.7.7.7"/>
    </reaction>
</comment>
<dbReference type="NCBIfam" id="TIGR00594">
    <property type="entry name" value="polc"/>
    <property type="match status" value="1"/>
</dbReference>
<organism evidence="12 13">
    <name type="scientific">Elioraea tepida</name>
    <dbReference type="NCBI Taxonomy" id="2843330"/>
    <lineage>
        <taxon>Bacteria</taxon>
        <taxon>Pseudomonadati</taxon>
        <taxon>Pseudomonadota</taxon>
        <taxon>Alphaproteobacteria</taxon>
        <taxon>Acetobacterales</taxon>
        <taxon>Elioraeaceae</taxon>
        <taxon>Elioraea</taxon>
    </lineage>
</organism>
<evidence type="ECO:0000313" key="12">
    <source>
        <dbReference type="EMBL" id="QXM24529.1"/>
    </source>
</evidence>